<dbReference type="InterPro" id="IPR027443">
    <property type="entry name" value="IPNS-like_sf"/>
</dbReference>
<dbReference type="PANTHER" id="PTHR47990">
    <property type="entry name" value="2-OXOGLUTARATE (2OG) AND FE(II)-DEPENDENT OXYGENASE SUPERFAMILY PROTEIN-RELATED"/>
    <property type="match status" value="1"/>
</dbReference>
<evidence type="ECO:0000313" key="3">
    <source>
        <dbReference type="EMBL" id="KAJ4482141.1"/>
    </source>
</evidence>
<keyword evidence="1" id="KW-0479">Metal-binding</keyword>
<dbReference type="GO" id="GO:0016491">
    <property type="term" value="F:oxidoreductase activity"/>
    <property type="evidence" value="ECO:0007669"/>
    <property type="project" value="UniProtKB-KW"/>
</dbReference>
<gene>
    <name evidence="3" type="ORF">J3R30DRAFT_3285757</name>
</gene>
<dbReference type="EMBL" id="JAOTPV010000005">
    <property type="protein sequence ID" value="KAJ4482141.1"/>
    <property type="molecule type" value="Genomic_DNA"/>
</dbReference>
<dbReference type="Pfam" id="PF14226">
    <property type="entry name" value="DIOX_N"/>
    <property type="match status" value="1"/>
</dbReference>
<dbReference type="Proteomes" id="UP001150266">
    <property type="component" value="Unassembled WGS sequence"/>
</dbReference>
<evidence type="ECO:0000259" key="2">
    <source>
        <dbReference type="PROSITE" id="PS51471"/>
    </source>
</evidence>
<dbReference type="InterPro" id="IPR005123">
    <property type="entry name" value="Oxoglu/Fe-dep_dioxygenase_dom"/>
</dbReference>
<evidence type="ECO:0000256" key="1">
    <source>
        <dbReference type="RuleBase" id="RU003682"/>
    </source>
</evidence>
<reference evidence="3" key="1">
    <citation type="submission" date="2022-08" db="EMBL/GenBank/DDBJ databases">
        <title>A Global Phylogenomic Analysis of the Shiitake Genus Lentinula.</title>
        <authorList>
            <consortium name="DOE Joint Genome Institute"/>
            <person name="Sierra-Patev S."/>
            <person name="Min B."/>
            <person name="Naranjo-Ortiz M."/>
            <person name="Looney B."/>
            <person name="Konkel Z."/>
            <person name="Slot J.C."/>
            <person name="Sakamoto Y."/>
            <person name="Steenwyk J.L."/>
            <person name="Rokas A."/>
            <person name="Carro J."/>
            <person name="Camarero S."/>
            <person name="Ferreira P."/>
            <person name="Molpeceres G."/>
            <person name="Ruiz-Duenas F.J."/>
            <person name="Serrano A."/>
            <person name="Henrissat B."/>
            <person name="Drula E."/>
            <person name="Hughes K.W."/>
            <person name="Mata J.L."/>
            <person name="Ishikawa N.K."/>
            <person name="Vargas-Isla R."/>
            <person name="Ushijima S."/>
            <person name="Smith C.A."/>
            <person name="Ahrendt S."/>
            <person name="Andreopoulos W."/>
            <person name="He G."/>
            <person name="Labutti K."/>
            <person name="Lipzen A."/>
            <person name="Ng V."/>
            <person name="Riley R."/>
            <person name="Sandor L."/>
            <person name="Barry K."/>
            <person name="Martinez A.T."/>
            <person name="Xiao Y."/>
            <person name="Gibbons J.G."/>
            <person name="Terashima K."/>
            <person name="Grigoriev I.V."/>
            <person name="Hibbett D.S."/>
        </authorList>
    </citation>
    <scope>NUCLEOTIDE SEQUENCE</scope>
    <source>
        <strain evidence="3">JLM2183</strain>
    </source>
</reference>
<accession>A0A9W9DRQ8</accession>
<sequence>MVSETFTQTGQLSLPIISIAPYLSQPSPEVETRRASVSAAIHSACRDFGFFYLDISTISDPREPEELTELARKFFHSPQEEKDKLALSNQDHARGYARLKENVTNGKADNHEGIDFYCPVDNIDKTKPLWGENQWPIVPQFKEKYEAWVGKMKMLGLIVMEAMAYGLGMTADEWKELRGSVDDSFWVMRAIGYPPLPNDHDGFSCGAHKDYGCLTFLYADPTLGALQVFLRRSSASPDLSGLPAEQGDEEGIWITADPISGCVVCNIGESDALHFMGNYIPLGEIWSNGLYKSTLHRVIHKGSNYRIPFFFEPNFDALVTPLDAALRIQEKEKTTLLNEGKVEKVKEYKPIVYGKFLMGKVGNNFADGKGKYDDN</sequence>
<feature type="domain" description="Fe2OG dioxygenase" evidence="2">
    <location>
        <begin position="184"/>
        <end position="313"/>
    </location>
</feature>
<comment type="caution">
    <text evidence="3">The sequence shown here is derived from an EMBL/GenBank/DDBJ whole genome shotgun (WGS) entry which is preliminary data.</text>
</comment>
<dbReference type="InterPro" id="IPR044861">
    <property type="entry name" value="IPNS-like_FE2OG_OXY"/>
</dbReference>
<keyword evidence="4" id="KW-1185">Reference proteome</keyword>
<keyword evidence="1" id="KW-0560">Oxidoreductase</keyword>
<dbReference type="GO" id="GO:0046872">
    <property type="term" value="F:metal ion binding"/>
    <property type="evidence" value="ECO:0007669"/>
    <property type="project" value="UniProtKB-KW"/>
</dbReference>
<dbReference type="SUPFAM" id="SSF51197">
    <property type="entry name" value="Clavaminate synthase-like"/>
    <property type="match status" value="1"/>
</dbReference>
<name>A0A9W9DRQ8_9AGAR</name>
<dbReference type="PROSITE" id="PS51471">
    <property type="entry name" value="FE2OG_OXY"/>
    <property type="match status" value="1"/>
</dbReference>
<dbReference type="InterPro" id="IPR026992">
    <property type="entry name" value="DIOX_N"/>
</dbReference>
<keyword evidence="1" id="KW-0408">Iron</keyword>
<dbReference type="AlphaFoldDB" id="A0A9W9DRQ8"/>
<dbReference type="Gene3D" id="2.60.120.330">
    <property type="entry name" value="B-lactam Antibiotic, Isopenicillin N Synthase, Chain"/>
    <property type="match status" value="1"/>
</dbReference>
<protein>
    <submittedName>
        <fullName evidence="3">Clavaminate synthase-like protein</fullName>
    </submittedName>
</protein>
<dbReference type="OrthoDB" id="288590at2759"/>
<dbReference type="InterPro" id="IPR050231">
    <property type="entry name" value="Iron_ascorbate_oxido_reductase"/>
</dbReference>
<evidence type="ECO:0000313" key="4">
    <source>
        <dbReference type="Proteomes" id="UP001150266"/>
    </source>
</evidence>
<proteinExistence type="inferred from homology"/>
<organism evidence="3 4">
    <name type="scientific">Lentinula aciculospora</name>
    <dbReference type="NCBI Taxonomy" id="153920"/>
    <lineage>
        <taxon>Eukaryota</taxon>
        <taxon>Fungi</taxon>
        <taxon>Dikarya</taxon>
        <taxon>Basidiomycota</taxon>
        <taxon>Agaricomycotina</taxon>
        <taxon>Agaricomycetes</taxon>
        <taxon>Agaricomycetidae</taxon>
        <taxon>Agaricales</taxon>
        <taxon>Marasmiineae</taxon>
        <taxon>Omphalotaceae</taxon>
        <taxon>Lentinula</taxon>
    </lineage>
</organism>
<comment type="similarity">
    <text evidence="1">Belongs to the iron/ascorbate-dependent oxidoreductase family.</text>
</comment>
<dbReference type="Pfam" id="PF03171">
    <property type="entry name" value="2OG-FeII_Oxy"/>
    <property type="match status" value="1"/>
</dbReference>